<dbReference type="AlphaFoldDB" id="A0A7D4BI51"/>
<dbReference type="RefSeq" id="WP_173223422.1">
    <property type="nucleotide sequence ID" value="NZ_CP048104.1"/>
</dbReference>
<evidence type="ECO:0000313" key="3">
    <source>
        <dbReference type="Proteomes" id="UP000503088"/>
    </source>
</evidence>
<dbReference type="EMBL" id="CP048104">
    <property type="protein sequence ID" value="QKG85095.1"/>
    <property type="molecule type" value="Genomic_DNA"/>
</dbReference>
<keyword evidence="3" id="KW-1185">Reference proteome</keyword>
<reference evidence="2 3" key="1">
    <citation type="submission" date="2020-01" db="EMBL/GenBank/DDBJ databases">
        <authorList>
            <person name="Gulvik C.A."/>
            <person name="Batra D.G."/>
        </authorList>
    </citation>
    <scope>NUCLEOTIDE SEQUENCE [LARGE SCALE GENOMIC DNA]</scope>
    <source>
        <strain evidence="2 3">W9323</strain>
    </source>
</reference>
<feature type="compositionally biased region" description="Basic and acidic residues" evidence="1">
    <location>
        <begin position="61"/>
        <end position="93"/>
    </location>
</feature>
<proteinExistence type="predicted"/>
<dbReference type="Proteomes" id="UP000503088">
    <property type="component" value="Chromosome"/>
</dbReference>
<evidence type="ECO:0000313" key="2">
    <source>
        <dbReference type="EMBL" id="QKG85095.1"/>
    </source>
</evidence>
<sequence>MSGLEPKNERINKNGKTEYTVRARPKATSIEFDKEDLYDLSLMAKTKSVEDIIAIMNGENPWEKKQQDKEEIKDQSSGDRWGSDKKEEDKIDSPFDVGGNNSSADDIGDDDDLLADIMNSVKRNQ</sequence>
<organism evidence="2 3">
    <name type="scientific">Kroppenstedtia pulmonis</name>
    <dbReference type="NCBI Taxonomy" id="1380685"/>
    <lineage>
        <taxon>Bacteria</taxon>
        <taxon>Bacillati</taxon>
        <taxon>Bacillota</taxon>
        <taxon>Bacilli</taxon>
        <taxon>Bacillales</taxon>
        <taxon>Thermoactinomycetaceae</taxon>
        <taxon>Kroppenstedtia</taxon>
    </lineage>
</organism>
<name>A0A7D4BI51_9BACL</name>
<feature type="region of interest" description="Disordered" evidence="1">
    <location>
        <begin position="1"/>
        <end position="26"/>
    </location>
</feature>
<dbReference type="KEGG" id="kpul:GXN76_11880"/>
<feature type="region of interest" description="Disordered" evidence="1">
    <location>
        <begin position="58"/>
        <end position="111"/>
    </location>
</feature>
<feature type="compositionally biased region" description="Basic and acidic residues" evidence="1">
    <location>
        <begin position="1"/>
        <end position="21"/>
    </location>
</feature>
<evidence type="ECO:0000256" key="1">
    <source>
        <dbReference type="SAM" id="MobiDB-lite"/>
    </source>
</evidence>
<gene>
    <name evidence="2" type="ORF">GXN76_11880</name>
</gene>
<accession>A0A7D4BI51</accession>
<protein>
    <submittedName>
        <fullName evidence="2">Uncharacterized protein</fullName>
    </submittedName>
</protein>